<dbReference type="GO" id="GO:0003700">
    <property type="term" value="F:DNA-binding transcription factor activity"/>
    <property type="evidence" value="ECO:0007669"/>
    <property type="project" value="InterPro"/>
</dbReference>
<evidence type="ECO:0000256" key="2">
    <source>
        <dbReference type="ARBA" id="ARBA00023125"/>
    </source>
</evidence>
<dbReference type="GO" id="GO:1901135">
    <property type="term" value="P:carbohydrate derivative metabolic process"/>
    <property type="evidence" value="ECO:0007669"/>
    <property type="project" value="InterPro"/>
</dbReference>
<dbReference type="KEGG" id="vac:E4Z98_03665"/>
<dbReference type="PROSITE" id="PS51464">
    <property type="entry name" value="SIS"/>
    <property type="match status" value="1"/>
</dbReference>
<dbReference type="Pfam" id="PF01380">
    <property type="entry name" value="SIS"/>
    <property type="match status" value="1"/>
</dbReference>
<dbReference type="RefSeq" id="WP_135253673.1">
    <property type="nucleotide sequence ID" value="NZ_CP038865.1"/>
</dbReference>
<accession>A0A7Z1Y937</accession>
<gene>
    <name evidence="7" type="ORF">E4031_02075</name>
    <name evidence="6" type="ORF">E4Z98_03665</name>
</gene>
<evidence type="ECO:0000313" key="7">
    <source>
        <dbReference type="EMBL" id="TFZ42793.1"/>
    </source>
</evidence>
<organism evidence="6 8">
    <name type="scientific">Vagococcus xieshaowenii</name>
    <dbReference type="NCBI Taxonomy" id="2562451"/>
    <lineage>
        <taxon>Bacteria</taxon>
        <taxon>Bacillati</taxon>
        <taxon>Bacillota</taxon>
        <taxon>Bacilli</taxon>
        <taxon>Lactobacillales</taxon>
        <taxon>Enterococcaceae</taxon>
        <taxon>Vagococcus</taxon>
    </lineage>
</organism>
<dbReference type="InterPro" id="IPR036388">
    <property type="entry name" value="WH-like_DNA-bd_sf"/>
</dbReference>
<dbReference type="AlphaFoldDB" id="A0A4Z0DCX9"/>
<dbReference type="EMBL" id="CP038865">
    <property type="protein sequence ID" value="QCA28452.1"/>
    <property type="molecule type" value="Genomic_DNA"/>
</dbReference>
<dbReference type="InterPro" id="IPR001347">
    <property type="entry name" value="SIS_dom"/>
</dbReference>
<evidence type="ECO:0000313" key="8">
    <source>
        <dbReference type="Proteomes" id="UP000296883"/>
    </source>
</evidence>
<evidence type="ECO:0000313" key="9">
    <source>
        <dbReference type="Proteomes" id="UP000297725"/>
    </source>
</evidence>
<protein>
    <submittedName>
        <fullName evidence="6">MurR/RpiR family transcriptional regulator</fullName>
    </submittedName>
</protein>
<dbReference type="InterPro" id="IPR000281">
    <property type="entry name" value="HTH_RpiR"/>
</dbReference>
<evidence type="ECO:0000259" key="5">
    <source>
        <dbReference type="PROSITE" id="PS51464"/>
    </source>
</evidence>
<sequence length="273" mass="30654">MNDYIDLIIGANFEKLTEVEKIIAQYFLDQKPALGIQELSKKLNVSNSSITRFCKKIGLSNYKELVYLYKNSVSSVDKELVESSLGYINLNYGLIIKAACERLSISEIKKAAMLIQGSRIIHFWGLGYNAFAGEDFKFKFSRLGKVVNIIKDKQSINMAAHSVQSGDLVVISTLSGNSQSMIEAVNVLKTKKVNVVLITANNATELKDFATVVCVTSAMDKRDTGIISPQIPVLLTIDAIYSEILTMYHEDILKSWVKSEQILKEEKWMKDYE</sequence>
<evidence type="ECO:0000256" key="1">
    <source>
        <dbReference type="ARBA" id="ARBA00023015"/>
    </source>
</evidence>
<dbReference type="InterPro" id="IPR035472">
    <property type="entry name" value="RpiR-like_SIS"/>
</dbReference>
<dbReference type="OrthoDB" id="3684496at2"/>
<keyword evidence="3" id="KW-0804">Transcription</keyword>
<reference evidence="7 9" key="1">
    <citation type="submission" date="2019-03" db="EMBL/GenBank/DDBJ databases">
        <title>Vagococcus sp. was isolated fron gut of Carduelis flavirostris.</title>
        <authorList>
            <person name="Ge Y."/>
        </authorList>
    </citation>
    <scope>NUCLEOTIDE SEQUENCE [LARGE SCALE GENOMIC DNA]</scope>
    <source>
        <strain evidence="7 9">CF-210</strain>
    </source>
</reference>
<dbReference type="PANTHER" id="PTHR30514:SF21">
    <property type="entry name" value="RPIR-FAMILY TRANSCRIPTIONAL REGULATOR"/>
    <property type="match status" value="1"/>
</dbReference>
<dbReference type="PANTHER" id="PTHR30514">
    <property type="entry name" value="GLUCOKINASE"/>
    <property type="match status" value="1"/>
</dbReference>
<dbReference type="GO" id="GO:0003677">
    <property type="term" value="F:DNA binding"/>
    <property type="evidence" value="ECO:0007669"/>
    <property type="project" value="UniProtKB-KW"/>
</dbReference>
<dbReference type="Proteomes" id="UP000296883">
    <property type="component" value="Chromosome"/>
</dbReference>
<dbReference type="Pfam" id="PF01418">
    <property type="entry name" value="HTH_6"/>
    <property type="match status" value="1"/>
</dbReference>
<reference evidence="6 8" key="2">
    <citation type="journal article" date="2020" name="Int. J. Syst. Evol. Microbiol.">
        <title>Vagococcus xieshaowenii sp. nov., isolated from snow finch (Montifringilla taczanowskii) cloacal content.</title>
        <authorList>
            <person name="Ge Y."/>
            <person name="Yang J."/>
            <person name="Lai X.H."/>
            <person name="Zhang G."/>
            <person name="Jin D."/>
            <person name="Lu S."/>
            <person name="Wang B."/>
            <person name="Huang Y."/>
            <person name="Huang Y."/>
            <person name="Ren Z."/>
            <person name="Zhang X."/>
            <person name="Xu J."/>
        </authorList>
    </citation>
    <scope>NUCLEOTIDE SEQUENCE [LARGE SCALE GENOMIC DNA]</scope>
    <source>
        <strain evidence="6">Personal::cf-49</strain>
        <strain evidence="8">personal::cf-49</strain>
    </source>
</reference>
<dbReference type="Gene3D" id="3.40.50.10490">
    <property type="entry name" value="Glucose-6-phosphate isomerase like protein, domain 1"/>
    <property type="match status" value="1"/>
</dbReference>
<feature type="domain" description="HTH rpiR-type" evidence="4">
    <location>
        <begin position="3"/>
        <end position="76"/>
    </location>
</feature>
<evidence type="ECO:0000256" key="3">
    <source>
        <dbReference type="ARBA" id="ARBA00023163"/>
    </source>
</evidence>
<dbReference type="Gene3D" id="1.10.10.10">
    <property type="entry name" value="Winged helix-like DNA-binding domain superfamily/Winged helix DNA-binding domain"/>
    <property type="match status" value="1"/>
</dbReference>
<dbReference type="GO" id="GO:0097367">
    <property type="term" value="F:carbohydrate derivative binding"/>
    <property type="evidence" value="ECO:0007669"/>
    <property type="project" value="InterPro"/>
</dbReference>
<dbReference type="SUPFAM" id="SSF46689">
    <property type="entry name" value="Homeodomain-like"/>
    <property type="match status" value="1"/>
</dbReference>
<dbReference type="CDD" id="cd05013">
    <property type="entry name" value="SIS_RpiR"/>
    <property type="match status" value="1"/>
</dbReference>
<evidence type="ECO:0000259" key="4">
    <source>
        <dbReference type="PROSITE" id="PS51071"/>
    </source>
</evidence>
<dbReference type="InterPro" id="IPR046348">
    <property type="entry name" value="SIS_dom_sf"/>
</dbReference>
<proteinExistence type="predicted"/>
<keyword evidence="8" id="KW-1185">Reference proteome</keyword>
<dbReference type="InterPro" id="IPR047640">
    <property type="entry name" value="RpiR-like"/>
</dbReference>
<dbReference type="Proteomes" id="UP000297725">
    <property type="component" value="Unassembled WGS sequence"/>
</dbReference>
<dbReference type="InterPro" id="IPR009057">
    <property type="entry name" value="Homeodomain-like_sf"/>
</dbReference>
<evidence type="ECO:0000313" key="6">
    <source>
        <dbReference type="EMBL" id="QCA28452.1"/>
    </source>
</evidence>
<dbReference type="EMBL" id="SRHU01000008">
    <property type="protein sequence ID" value="TFZ42793.1"/>
    <property type="molecule type" value="Genomic_DNA"/>
</dbReference>
<name>A0A4Z0DCX9_9ENTE</name>
<dbReference type="PROSITE" id="PS51071">
    <property type="entry name" value="HTH_RPIR"/>
    <property type="match status" value="1"/>
</dbReference>
<accession>A0A4Z0DCX9</accession>
<feature type="domain" description="SIS" evidence="5">
    <location>
        <begin position="111"/>
        <end position="255"/>
    </location>
</feature>
<dbReference type="SUPFAM" id="SSF53697">
    <property type="entry name" value="SIS domain"/>
    <property type="match status" value="1"/>
</dbReference>
<keyword evidence="2" id="KW-0238">DNA-binding</keyword>
<keyword evidence="1" id="KW-0805">Transcription regulation</keyword>